<evidence type="ECO:0000256" key="3">
    <source>
        <dbReference type="ARBA" id="ARBA00023163"/>
    </source>
</evidence>
<protein>
    <submittedName>
        <fullName evidence="5">MerR family transcriptional regulator</fullName>
    </submittedName>
</protein>
<dbReference type="SMART" id="SM00422">
    <property type="entry name" value="HTH_MERR"/>
    <property type="match status" value="1"/>
</dbReference>
<evidence type="ECO:0000313" key="6">
    <source>
        <dbReference type="Proteomes" id="UP000231658"/>
    </source>
</evidence>
<dbReference type="Gene3D" id="1.10.1660.10">
    <property type="match status" value="1"/>
</dbReference>
<dbReference type="GO" id="GO:0003700">
    <property type="term" value="F:DNA-binding transcription factor activity"/>
    <property type="evidence" value="ECO:0007669"/>
    <property type="project" value="InterPro"/>
</dbReference>
<dbReference type="InterPro" id="IPR009061">
    <property type="entry name" value="DNA-bd_dom_put_sf"/>
</dbReference>
<dbReference type="OrthoDB" id="9802944at2"/>
<feature type="domain" description="HTH merR-type" evidence="4">
    <location>
        <begin position="4"/>
        <end position="73"/>
    </location>
</feature>
<keyword evidence="2" id="KW-0238">DNA-binding</keyword>
<proteinExistence type="predicted"/>
<dbReference type="Proteomes" id="UP000231658">
    <property type="component" value="Unassembled WGS sequence"/>
</dbReference>
<dbReference type="EMBL" id="FLYE01000002">
    <property type="protein sequence ID" value="SCA55420.1"/>
    <property type="molecule type" value="Genomic_DNA"/>
</dbReference>
<keyword evidence="3" id="KW-0804">Transcription</keyword>
<dbReference type="PRINTS" id="PR00040">
    <property type="entry name" value="HTHMERR"/>
</dbReference>
<keyword evidence="6" id="KW-1185">Reference proteome</keyword>
<accession>A0A1C3RDP8</accession>
<dbReference type="PROSITE" id="PS50937">
    <property type="entry name" value="HTH_MERR_2"/>
    <property type="match status" value="1"/>
</dbReference>
<dbReference type="SUPFAM" id="SSF46955">
    <property type="entry name" value="Putative DNA-binding domain"/>
    <property type="match status" value="1"/>
</dbReference>
<dbReference type="CDD" id="cd04785">
    <property type="entry name" value="HTH_CadR-PbrR-like"/>
    <property type="match status" value="1"/>
</dbReference>
<sequence length="135" mass="15136">MGVSYTIGKVAKATGCKVPTIRYYEEIGILAPAERTAGNQRVFSQKHLDRLLFIRHARDLGFSLEAIRQLLRLSDDPDQSCEAADAIAREQLGEVDKRISKLKALKKELQHMITQCKGGRISDCRIIEVISTHQS</sequence>
<evidence type="ECO:0000313" key="5">
    <source>
        <dbReference type="EMBL" id="SCA55420.1"/>
    </source>
</evidence>
<dbReference type="GO" id="GO:0003677">
    <property type="term" value="F:DNA binding"/>
    <property type="evidence" value="ECO:0007669"/>
    <property type="project" value="UniProtKB-KW"/>
</dbReference>
<organism evidence="5 6">
    <name type="scientific">Candidatus Terasakiella magnetica</name>
    <dbReference type="NCBI Taxonomy" id="1867952"/>
    <lineage>
        <taxon>Bacteria</taxon>
        <taxon>Pseudomonadati</taxon>
        <taxon>Pseudomonadota</taxon>
        <taxon>Alphaproteobacteria</taxon>
        <taxon>Rhodospirillales</taxon>
        <taxon>Terasakiellaceae</taxon>
        <taxon>Terasakiella</taxon>
    </lineage>
</organism>
<dbReference type="STRING" id="1867952.MTBPR1_100061"/>
<dbReference type="Pfam" id="PF13411">
    <property type="entry name" value="MerR_1"/>
    <property type="match status" value="1"/>
</dbReference>
<evidence type="ECO:0000259" key="4">
    <source>
        <dbReference type="PROSITE" id="PS50937"/>
    </source>
</evidence>
<gene>
    <name evidence="5" type="ORF">MTBPR1_100061</name>
</gene>
<dbReference type="RefSeq" id="WP_069186139.1">
    <property type="nucleotide sequence ID" value="NZ_FLYE01000002.1"/>
</dbReference>
<dbReference type="InterPro" id="IPR000551">
    <property type="entry name" value="MerR-type_HTH_dom"/>
</dbReference>
<dbReference type="PROSITE" id="PS00552">
    <property type="entry name" value="HTH_MERR_1"/>
    <property type="match status" value="1"/>
</dbReference>
<dbReference type="PANTHER" id="PTHR30204:SF94">
    <property type="entry name" value="HEAVY METAL-DEPENDENT TRANSCRIPTIONAL REGULATOR HI_0293-RELATED"/>
    <property type="match status" value="1"/>
</dbReference>
<dbReference type="AlphaFoldDB" id="A0A1C3RDP8"/>
<evidence type="ECO:0000256" key="1">
    <source>
        <dbReference type="ARBA" id="ARBA00023015"/>
    </source>
</evidence>
<dbReference type="InterPro" id="IPR047057">
    <property type="entry name" value="MerR_fam"/>
</dbReference>
<evidence type="ECO:0000256" key="2">
    <source>
        <dbReference type="ARBA" id="ARBA00023125"/>
    </source>
</evidence>
<keyword evidence="1" id="KW-0805">Transcription regulation</keyword>
<dbReference type="PANTHER" id="PTHR30204">
    <property type="entry name" value="REDOX-CYCLING DRUG-SENSING TRANSCRIPTIONAL ACTIVATOR SOXR"/>
    <property type="match status" value="1"/>
</dbReference>
<name>A0A1C3RDP8_9PROT</name>
<reference evidence="5 6" key="1">
    <citation type="submission" date="2016-07" db="EMBL/GenBank/DDBJ databases">
        <authorList>
            <person name="Lefevre C.T."/>
        </authorList>
    </citation>
    <scope>NUCLEOTIDE SEQUENCE [LARGE SCALE GENOMIC DNA]</scope>
    <source>
        <strain evidence="5">PR1</strain>
    </source>
</reference>